<reference evidence="1 2" key="1">
    <citation type="submission" date="2024-01" db="EMBL/GenBank/DDBJ databases">
        <title>Genome assemblies of Stephania.</title>
        <authorList>
            <person name="Yang L."/>
        </authorList>
    </citation>
    <scope>NUCLEOTIDE SEQUENCE [LARGE SCALE GENOMIC DNA]</scope>
    <source>
        <strain evidence="1">YNDBR</strain>
        <tissue evidence="1">Leaf</tissue>
    </source>
</reference>
<dbReference type="EMBL" id="JBBNAF010000007">
    <property type="protein sequence ID" value="KAK9128390.1"/>
    <property type="molecule type" value="Genomic_DNA"/>
</dbReference>
<comment type="caution">
    <text evidence="1">The sequence shown here is derived from an EMBL/GenBank/DDBJ whole genome shotgun (WGS) entry which is preliminary data.</text>
</comment>
<accession>A0AAP0J7E2</accession>
<dbReference type="Proteomes" id="UP001420932">
    <property type="component" value="Unassembled WGS sequence"/>
</dbReference>
<organism evidence="1 2">
    <name type="scientific">Stephania yunnanensis</name>
    <dbReference type="NCBI Taxonomy" id="152371"/>
    <lineage>
        <taxon>Eukaryota</taxon>
        <taxon>Viridiplantae</taxon>
        <taxon>Streptophyta</taxon>
        <taxon>Embryophyta</taxon>
        <taxon>Tracheophyta</taxon>
        <taxon>Spermatophyta</taxon>
        <taxon>Magnoliopsida</taxon>
        <taxon>Ranunculales</taxon>
        <taxon>Menispermaceae</taxon>
        <taxon>Menispermoideae</taxon>
        <taxon>Cissampelideae</taxon>
        <taxon>Stephania</taxon>
    </lineage>
</organism>
<gene>
    <name evidence="1" type="ORF">Syun_017187</name>
</gene>
<protein>
    <submittedName>
        <fullName evidence="1">Uncharacterized protein</fullName>
    </submittedName>
</protein>
<evidence type="ECO:0000313" key="1">
    <source>
        <dbReference type="EMBL" id="KAK9128390.1"/>
    </source>
</evidence>
<dbReference type="AlphaFoldDB" id="A0AAP0J7E2"/>
<name>A0AAP0J7E2_9MAGN</name>
<keyword evidence="2" id="KW-1185">Reference proteome</keyword>
<sequence>MTTNKEYCLYVGRTHSHAHCHEKKTCFQCDKELVLKHVPKDSSNKSQLFYHCSSSYCPIFL</sequence>
<proteinExistence type="predicted"/>
<evidence type="ECO:0000313" key="2">
    <source>
        <dbReference type="Proteomes" id="UP001420932"/>
    </source>
</evidence>